<accession>A0A078FS84</accession>
<dbReference type="Gene3D" id="3.80.10.10">
    <property type="entry name" value="Ribonuclease Inhibitor"/>
    <property type="match status" value="1"/>
</dbReference>
<keyword evidence="4" id="KW-1185">Reference proteome</keyword>
<name>A0A078FS84_BRANA</name>
<reference evidence="3 4" key="1">
    <citation type="journal article" date="2014" name="Science">
        <title>Plant genetics. Early allopolyploid evolution in the post-Neolithic Brassica napus oilseed genome.</title>
        <authorList>
            <person name="Chalhoub B."/>
            <person name="Denoeud F."/>
            <person name="Liu S."/>
            <person name="Parkin I.A."/>
            <person name="Tang H."/>
            <person name="Wang X."/>
            <person name="Chiquet J."/>
            <person name="Belcram H."/>
            <person name="Tong C."/>
            <person name="Samans B."/>
            <person name="Correa M."/>
            <person name="Da Silva C."/>
            <person name="Just J."/>
            <person name="Falentin C."/>
            <person name="Koh C.S."/>
            <person name="Le Clainche I."/>
            <person name="Bernard M."/>
            <person name="Bento P."/>
            <person name="Noel B."/>
            <person name="Labadie K."/>
            <person name="Alberti A."/>
            <person name="Charles M."/>
            <person name="Arnaud D."/>
            <person name="Guo H."/>
            <person name="Daviaud C."/>
            <person name="Alamery S."/>
            <person name="Jabbari K."/>
            <person name="Zhao M."/>
            <person name="Edger P.P."/>
            <person name="Chelaifa H."/>
            <person name="Tack D."/>
            <person name="Lassalle G."/>
            <person name="Mestiri I."/>
            <person name="Schnel N."/>
            <person name="Le Paslier M.C."/>
            <person name="Fan G."/>
            <person name="Renault V."/>
            <person name="Bayer P.E."/>
            <person name="Golicz A.A."/>
            <person name="Manoli S."/>
            <person name="Lee T.H."/>
            <person name="Thi V.H."/>
            <person name="Chalabi S."/>
            <person name="Hu Q."/>
            <person name="Fan C."/>
            <person name="Tollenaere R."/>
            <person name="Lu Y."/>
            <person name="Battail C."/>
            <person name="Shen J."/>
            <person name="Sidebottom C.H."/>
            <person name="Wang X."/>
            <person name="Canaguier A."/>
            <person name="Chauveau A."/>
            <person name="Berard A."/>
            <person name="Deniot G."/>
            <person name="Guan M."/>
            <person name="Liu Z."/>
            <person name="Sun F."/>
            <person name="Lim Y.P."/>
            <person name="Lyons E."/>
            <person name="Town C.D."/>
            <person name="Bancroft I."/>
            <person name="Wang X."/>
            <person name="Meng J."/>
            <person name="Ma J."/>
            <person name="Pires J.C."/>
            <person name="King G.J."/>
            <person name="Brunel D."/>
            <person name="Delourme R."/>
            <person name="Renard M."/>
            <person name="Aury J.M."/>
            <person name="Adams K.L."/>
            <person name="Batley J."/>
            <person name="Snowdon R.J."/>
            <person name="Tost J."/>
            <person name="Edwards D."/>
            <person name="Zhou Y."/>
            <person name="Hua W."/>
            <person name="Sharpe A.G."/>
            <person name="Paterson A.H."/>
            <person name="Guan C."/>
            <person name="Wincker P."/>
        </authorList>
    </citation>
    <scope>NUCLEOTIDE SEQUENCE [LARGE SCALE GENOMIC DNA]</scope>
    <source>
        <strain evidence="4">cv. Darmor-bzh</strain>
    </source>
</reference>
<dbReference type="EMBL" id="LK032060">
    <property type="protein sequence ID" value="CDY15976.1"/>
    <property type="molecule type" value="Genomic_DNA"/>
</dbReference>
<dbReference type="SUPFAM" id="SSF52058">
    <property type="entry name" value="L domain-like"/>
    <property type="match status" value="1"/>
</dbReference>
<sequence>MGSCFSIQISGDSVLDSVGSCLCGEGNHIRNLEKNLVALEKAMVELKATRDDVLTEVQREEAKENREKMYRSSRCWVTRGTKNQEVGSVERMSLMNNKIAKIAGSPKCPKLTTLFLQGMYLKRISGGIFTCMPRLVVLDLSENSRLTLLPEEISDWKELRLLKHLEVLTTEILSKLDLEKLLFCHMGRRCIQKVVIKDMTEESFGINIWELEEVVSIEKADEMEVQDLIPFGKLETLVMVDLPVVKSIYWTPLPFPCMREMTIDRCPKLEKLPLSSESVVEVERFVITCEAADWIEGVEWEDKATRLRFLPSRRIVYLFSSLPLCLCVSSDIPFGFGMYLFGFSHKLIKKTYQILDWAPYNYIHKYGYNSKLMSAAVLLQSLKDPPTILGDAKYSFVRKLSPDTATHYNFINKEAKFKPPKLNRFANETLRIFFFFSKFGRIKRISWP</sequence>
<feature type="coiled-coil region" evidence="1">
    <location>
        <begin position="29"/>
        <end position="63"/>
    </location>
</feature>
<dbReference type="Pfam" id="PF13855">
    <property type="entry name" value="LRR_8"/>
    <property type="match status" value="1"/>
</dbReference>
<dbReference type="Proteomes" id="UP000028999">
    <property type="component" value="Unassembled WGS sequence"/>
</dbReference>
<dbReference type="Proteomes" id="UP001295469">
    <property type="component" value="Chromosome C08"/>
</dbReference>
<dbReference type="InterPro" id="IPR032675">
    <property type="entry name" value="LRR_dom_sf"/>
</dbReference>
<evidence type="ECO:0000313" key="4">
    <source>
        <dbReference type="Proteomes" id="UP000028999"/>
    </source>
</evidence>
<evidence type="ECO:0000313" key="2">
    <source>
        <dbReference type="EMBL" id="CAF2115749.1"/>
    </source>
</evidence>
<evidence type="ECO:0000256" key="1">
    <source>
        <dbReference type="SAM" id="Coils"/>
    </source>
</evidence>
<organism evidence="3 4">
    <name type="scientific">Brassica napus</name>
    <name type="common">Rape</name>
    <dbReference type="NCBI Taxonomy" id="3708"/>
    <lineage>
        <taxon>Eukaryota</taxon>
        <taxon>Viridiplantae</taxon>
        <taxon>Streptophyta</taxon>
        <taxon>Embryophyta</taxon>
        <taxon>Tracheophyta</taxon>
        <taxon>Spermatophyta</taxon>
        <taxon>Magnoliopsida</taxon>
        <taxon>eudicotyledons</taxon>
        <taxon>Gunneridae</taxon>
        <taxon>Pentapetalae</taxon>
        <taxon>rosids</taxon>
        <taxon>malvids</taxon>
        <taxon>Brassicales</taxon>
        <taxon>Brassicaceae</taxon>
        <taxon>Brassiceae</taxon>
        <taxon>Brassica</taxon>
    </lineage>
</organism>
<dbReference type="EMBL" id="HG994372">
    <property type="protein sequence ID" value="CAF2115749.1"/>
    <property type="molecule type" value="Genomic_DNA"/>
</dbReference>
<dbReference type="AlphaFoldDB" id="A0A078FS84"/>
<protein>
    <submittedName>
        <fullName evidence="2">(rape) hypothetical protein</fullName>
    </submittedName>
    <submittedName>
        <fullName evidence="3">BnaC08g41470D protein</fullName>
    </submittedName>
</protein>
<proteinExistence type="predicted"/>
<gene>
    <name evidence="3" type="primary">BnaC08g41470D</name>
    <name evidence="2" type="ORF">DARMORV10_C08P47590.1</name>
    <name evidence="3" type="ORF">GSBRNA2T00090360001</name>
</gene>
<reference evidence="3" key="2">
    <citation type="submission" date="2014-06" db="EMBL/GenBank/DDBJ databases">
        <authorList>
            <person name="Genoscope - CEA"/>
        </authorList>
    </citation>
    <scope>NUCLEOTIDE SEQUENCE</scope>
</reference>
<dbReference type="Gramene" id="CDY15976">
    <property type="protein sequence ID" value="CDY15976"/>
    <property type="gene ID" value="GSBRNA2T00090360001"/>
</dbReference>
<reference evidence="2" key="3">
    <citation type="submission" date="2021-01" db="EMBL/GenBank/DDBJ databases">
        <authorList>
            <consortium name="Genoscope - CEA"/>
            <person name="William W."/>
        </authorList>
    </citation>
    <scope>NUCLEOTIDE SEQUENCE</scope>
</reference>
<keyword evidence="1" id="KW-0175">Coiled coil</keyword>
<dbReference type="PaxDb" id="3708-A0A078FS84"/>
<dbReference type="InterPro" id="IPR001611">
    <property type="entry name" value="Leu-rich_rpt"/>
</dbReference>
<evidence type="ECO:0000313" key="3">
    <source>
        <dbReference type="EMBL" id="CDY15976.1"/>
    </source>
</evidence>